<sequence length="281" mass="31803">MPAPQIADALLSRLNPRAQRSNEEKQREPVNAANESPDLQARQDALQDEFWHDHYHLESYYVNGRGYDQYRPAYELGWRAAMQYPGDFASVMPVLEAQWQGHSGASLLDWRQVSRAVQAAWERMRHADPTTGLSHAQLLSMLLALQRLNVQTAKCLRVALVQAPTGLLQQMLKRHLQDFENASTELTQEFALPAFGKKTRRFSGSLQRGWDSLKAAIGPRSTQSLLDDSEDAERMLLLGYRTALRESLPEAARALLLRHAMAVQRGIEALHWLRSMPAPQA</sequence>
<dbReference type="Gene3D" id="1.20.1260.10">
    <property type="match status" value="1"/>
</dbReference>
<proteinExistence type="predicted"/>
<reference evidence="2 3" key="1">
    <citation type="submission" date="2020-06" db="EMBL/GenBank/DDBJ databases">
        <title>Acidovorax antarctica sp. nov., isolated from Corinth ice sheet soil, Antarctic Fields Peninsula.</title>
        <authorList>
            <person name="Xu Q."/>
            <person name="Peng F."/>
        </authorList>
    </citation>
    <scope>NUCLEOTIDE SEQUENCE [LARGE SCALE GENOMIC DNA]</scope>
    <source>
        <strain evidence="2 3">16-35-5</strain>
    </source>
</reference>
<feature type="region of interest" description="Disordered" evidence="1">
    <location>
        <begin position="1"/>
        <end position="38"/>
    </location>
</feature>
<name>A0A6N1X6A9_9BURK</name>
<dbReference type="Proteomes" id="UP000509579">
    <property type="component" value="Chromosome"/>
</dbReference>
<keyword evidence="3" id="KW-1185">Reference proteome</keyword>
<protein>
    <submittedName>
        <fullName evidence="2">Uncharacterized protein</fullName>
    </submittedName>
</protein>
<accession>A0A6N1X6A9</accession>
<evidence type="ECO:0000256" key="1">
    <source>
        <dbReference type="SAM" id="MobiDB-lite"/>
    </source>
</evidence>
<evidence type="ECO:0000313" key="3">
    <source>
        <dbReference type="Proteomes" id="UP000509579"/>
    </source>
</evidence>
<dbReference type="AlphaFoldDB" id="A0A6N1X6A9"/>
<evidence type="ECO:0000313" key="2">
    <source>
        <dbReference type="EMBL" id="QKV53833.1"/>
    </source>
</evidence>
<dbReference type="RefSeq" id="WP_175504639.1">
    <property type="nucleotide sequence ID" value="NZ_CAURQT010000014.1"/>
</dbReference>
<dbReference type="InterPro" id="IPR012347">
    <property type="entry name" value="Ferritin-like"/>
</dbReference>
<gene>
    <name evidence="2" type="ORF">HUK68_13550</name>
</gene>
<dbReference type="KEGG" id="aant:HUK68_13550"/>
<dbReference type="EMBL" id="CP054840">
    <property type="protein sequence ID" value="QKV53833.1"/>
    <property type="molecule type" value="Genomic_DNA"/>
</dbReference>
<organism evidence="2 3">
    <name type="scientific">Comamonas antarctica</name>
    <dbReference type="NCBI Taxonomy" id="2743470"/>
    <lineage>
        <taxon>Bacteria</taxon>
        <taxon>Pseudomonadati</taxon>
        <taxon>Pseudomonadota</taxon>
        <taxon>Betaproteobacteria</taxon>
        <taxon>Burkholderiales</taxon>
        <taxon>Comamonadaceae</taxon>
        <taxon>Comamonas</taxon>
    </lineage>
</organism>